<keyword evidence="5" id="KW-1185">Reference proteome</keyword>
<feature type="region of interest" description="Disordered" evidence="1">
    <location>
        <begin position="1"/>
        <end position="33"/>
    </location>
</feature>
<evidence type="ECO:0000256" key="1">
    <source>
        <dbReference type="SAM" id="MobiDB-lite"/>
    </source>
</evidence>
<organism evidence="4 5">
    <name type="scientific">Cyanidium caldarium</name>
    <name type="common">Red alga</name>
    <dbReference type="NCBI Taxonomy" id="2771"/>
    <lineage>
        <taxon>Eukaryota</taxon>
        <taxon>Rhodophyta</taxon>
        <taxon>Bangiophyceae</taxon>
        <taxon>Cyanidiales</taxon>
        <taxon>Cyanidiaceae</taxon>
        <taxon>Cyanidium</taxon>
    </lineage>
</organism>
<feature type="transmembrane region" description="Helical" evidence="2">
    <location>
        <begin position="39"/>
        <end position="60"/>
    </location>
</feature>
<dbReference type="PROSITE" id="PS50076">
    <property type="entry name" value="DNAJ_2"/>
    <property type="match status" value="1"/>
</dbReference>
<evidence type="ECO:0000313" key="5">
    <source>
        <dbReference type="Proteomes" id="UP001301350"/>
    </source>
</evidence>
<dbReference type="PANTHER" id="PTHR44240:SF10">
    <property type="entry name" value="J DOMAIN-CONTAINING PROTEIN"/>
    <property type="match status" value="1"/>
</dbReference>
<keyword evidence="2" id="KW-0472">Membrane</keyword>
<proteinExistence type="predicted"/>
<dbReference type="InterPro" id="IPR036869">
    <property type="entry name" value="J_dom_sf"/>
</dbReference>
<dbReference type="InterPro" id="IPR018253">
    <property type="entry name" value="DnaJ_domain_CS"/>
</dbReference>
<feature type="compositionally biased region" description="Basic and acidic residues" evidence="1">
    <location>
        <begin position="1"/>
        <end position="18"/>
    </location>
</feature>
<dbReference type="EMBL" id="JANCYW010000014">
    <property type="protein sequence ID" value="KAK4537789.1"/>
    <property type="molecule type" value="Genomic_DNA"/>
</dbReference>
<dbReference type="Proteomes" id="UP001301350">
    <property type="component" value="Unassembled WGS sequence"/>
</dbReference>
<protein>
    <recommendedName>
        <fullName evidence="3">J domain-containing protein</fullName>
    </recommendedName>
</protein>
<gene>
    <name evidence="4" type="ORF">CDCA_CDCA14G3814</name>
</gene>
<keyword evidence="2" id="KW-1133">Transmembrane helix</keyword>
<dbReference type="SMART" id="SM00271">
    <property type="entry name" value="DnaJ"/>
    <property type="match status" value="1"/>
</dbReference>
<evidence type="ECO:0000259" key="3">
    <source>
        <dbReference type="PROSITE" id="PS50076"/>
    </source>
</evidence>
<evidence type="ECO:0000313" key="4">
    <source>
        <dbReference type="EMBL" id="KAK4537789.1"/>
    </source>
</evidence>
<dbReference type="InterPro" id="IPR001623">
    <property type="entry name" value="DnaJ_domain"/>
</dbReference>
<feature type="domain" description="J" evidence="3">
    <location>
        <begin position="135"/>
        <end position="203"/>
    </location>
</feature>
<reference evidence="4 5" key="1">
    <citation type="submission" date="2022-07" db="EMBL/GenBank/DDBJ databases">
        <title>Genome-wide signatures of adaptation to extreme environments.</title>
        <authorList>
            <person name="Cho C.H."/>
            <person name="Yoon H.S."/>
        </authorList>
    </citation>
    <scope>NUCLEOTIDE SEQUENCE [LARGE SCALE GENOMIC DNA]</scope>
    <source>
        <strain evidence="4 5">DBV 063 E5</strain>
    </source>
</reference>
<dbReference type="CDD" id="cd06257">
    <property type="entry name" value="DnaJ"/>
    <property type="match status" value="1"/>
</dbReference>
<accession>A0AAV9IZR1</accession>
<dbReference type="InterPro" id="IPR052276">
    <property type="entry name" value="Diphthamide-biosynth_chaperone"/>
</dbReference>
<dbReference type="Gene3D" id="1.10.287.110">
    <property type="entry name" value="DnaJ domain"/>
    <property type="match status" value="1"/>
</dbReference>
<dbReference type="PROSITE" id="PS00636">
    <property type="entry name" value="DNAJ_1"/>
    <property type="match status" value="1"/>
</dbReference>
<name>A0AAV9IZR1_CYACA</name>
<evidence type="ECO:0000256" key="2">
    <source>
        <dbReference type="SAM" id="Phobius"/>
    </source>
</evidence>
<dbReference type="PANTHER" id="PTHR44240">
    <property type="entry name" value="DNAJ DOMAIN (PROKARYOTIC HEAT SHOCK PROTEIN)-RELATED"/>
    <property type="match status" value="1"/>
</dbReference>
<comment type="caution">
    <text evidence="4">The sequence shown here is derived from an EMBL/GenBank/DDBJ whole genome shotgun (WGS) entry which is preliminary data.</text>
</comment>
<dbReference type="AlphaFoldDB" id="A0AAV9IZR1"/>
<keyword evidence="2" id="KW-0812">Transmembrane</keyword>
<dbReference type="SUPFAM" id="SSF46565">
    <property type="entry name" value="Chaperone J-domain"/>
    <property type="match status" value="1"/>
</dbReference>
<sequence length="213" mass="24081">MKPRPQEHGSAGSEDHRAVSSAALSSEGAPAPRPRPTPLLLGSFIIFGAYLAGVIGFKYSRFAVGKDIHRGWENYRRFSHERLEREAQSRAAWEAAARQRAFVGAETERLRQQAAADWAAWARRWRGRESEDAQSLYAVLGVSRNATAEEIRRAYLRRAKVLHPDVVHVHGASTDHVESFRRLVEAYQVLRDPAKRRAYDAQRWTPSDARPQG</sequence>
<dbReference type="Pfam" id="PF00226">
    <property type="entry name" value="DnaJ"/>
    <property type="match status" value="1"/>
</dbReference>
<dbReference type="PRINTS" id="PR00625">
    <property type="entry name" value="JDOMAIN"/>
</dbReference>